<keyword evidence="3" id="KW-0472">Membrane</keyword>
<evidence type="ECO:0000313" key="5">
    <source>
        <dbReference type="EMBL" id="MBC2166203.1"/>
    </source>
</evidence>
<gene>
    <name evidence="5" type="ORF">HCB26_06445</name>
</gene>
<evidence type="ECO:0000256" key="3">
    <source>
        <dbReference type="SAM" id="Phobius"/>
    </source>
</evidence>
<protein>
    <submittedName>
        <fullName evidence="5">Phage tail tape measure protein</fullName>
    </submittedName>
</protein>
<keyword evidence="3" id="KW-1133">Transmembrane helix</keyword>
<feature type="transmembrane region" description="Helical" evidence="3">
    <location>
        <begin position="412"/>
        <end position="438"/>
    </location>
</feature>
<name>A0A7X0YZ08_9LIST</name>
<feature type="coiled-coil region" evidence="2">
    <location>
        <begin position="1157"/>
        <end position="1249"/>
    </location>
</feature>
<feature type="transmembrane region" description="Helical" evidence="3">
    <location>
        <begin position="388"/>
        <end position="406"/>
    </location>
</feature>
<dbReference type="InterPro" id="IPR010090">
    <property type="entry name" value="Phage_tape_meas"/>
</dbReference>
<dbReference type="PANTHER" id="PTHR37813:SF1">
    <property type="entry name" value="FELS-2 PROPHAGE PROTEIN"/>
    <property type="match status" value="1"/>
</dbReference>
<accession>A0A7X0YZ08</accession>
<sequence length="1530" mass="161493">MTQMGERLSTVGKTMAVGFGAATTALGAGLGLSIKKAADFEAQMSSVKAISGATGKEMDALRKLAIEMGAKTKYSGLEAAQGIEELMKAGVSTTDIMNGGLQGALDLATAGGLNLGEAAEIAATALNAFKADSISVTRAADLLAGAANASATDVRELKFGLSMVSAVASGVGLSFKDTTTALAVFAQNGLKGSDAGTSLKTMLMNLTPSTKSAAGMMRELGIITEDGANRFYDANGNIRSMADIADVLQSSLKGLTKQQQQVALRAMFGSDAIRAGNVLMKEGAKGVNAMYKEMSKVTAAEVAEEKMNNFKGALEELSGAFETLQITIGTILLPILTKLVKVVTKVMDWFNGLSDTSRKILTWAAVIATAVSGLLTVFGLFLAMFAPLIAAIASAGGVVAFLTPYITALGTAFAFLINPITLVIAAVIAIGAALAIAYKKVAWFRNAVNNALAPVIDTFKSFAKAVSNMVERFKNQFSILGNLFKSILPSAGGSFKTMFVDVITQGLKALGQAFNFVVQVISRVIIGILLIVNTVLSKVILFIQKHSEEIKSIVSGVWTVISSLVKGACNILIGIFKILGGILSGDWSKIWEGIKQIVSGVWDAIIGVLKGSVQAWKTILTSTFNAIKSYLSKLWTGIVNDAKGIWNGVTAVWNKVVEGVKKDWTSIKTFFGGLWKSITKGSSGIWDNTVSIWNASIESIKNAWQTVATFLSGLWTSITSRVVSAWNLITGAIMQVVQPFIDIFMNAWTGIATGLTNVFNGVKLVVSGAWEIIKNIILGAVLLIINLVTGNFTELQSNAIQIWNNIKTAALQIWEGMKQVISGIVTVLVSYVSGIFNALKLAVINSWNYLKNAVINIANAIKTGAINAWSALKTSVSNLIKALVDWAVKSWNNLKNAVINTGNAIKTGAINAWTSLKTGVINLVNAIKNGAIAGWNALKSGVITSINALKNGAVSTWNSLKSSVSTIVSNIKQAAINAWNTLKDKTREIFNKIVEFIKNPLAKVDLKQIGKNIIDGLINGITGKIDDLKNACKKVGDAITGKIKSILDIHSPSRVTYALGQFVGIGLANGIKGTQKQVESVTTSLAKKVSDAIYTGLESKNANSRQVSSVVRTLQNQQTQLNAVVSKRTATANKIATLNKQLQKAPKKQKSGIASQITTAKNQLASYNTQIKTLSNNIAGTQAKLKNLSVDKKAAQQAIGLASIQSFINKQSQKLNAVAKQRDAVIAKLKDANKKLADLVKESQKYAADVANKMKDFASIATIDTSAKDFSANTIQQELQKRLTAIRNFAANIDALRKRGVDKGIIEDILNAGVEDGGAYAKALANADKNTLAAINNTQKQITSASNAMGNAAANAMYGAGINAAKGIIKGLQSQQAALNKSATALGNSIASAVKKALKIHSPSRIMLALGEFVSIGLANGITAQIKAVANATSNMVDAATPDMGAIQTGLKTNMSSDINGAVSASINANTPSNAWQASLGARIDALGDRLDGMAVQIDGKTAGRVMAPRISEQEAQQQRQQFKALGKQY</sequence>
<dbReference type="NCBIfam" id="TIGR01760">
    <property type="entry name" value="tape_meas_TP901"/>
    <property type="match status" value="1"/>
</dbReference>
<dbReference type="Proteomes" id="UP000519573">
    <property type="component" value="Unassembled WGS sequence"/>
</dbReference>
<dbReference type="EMBL" id="JAARYH010000002">
    <property type="protein sequence ID" value="MBC2166203.1"/>
    <property type="molecule type" value="Genomic_DNA"/>
</dbReference>
<evidence type="ECO:0000256" key="1">
    <source>
        <dbReference type="ARBA" id="ARBA00022612"/>
    </source>
</evidence>
<evidence type="ECO:0000313" key="6">
    <source>
        <dbReference type="Proteomes" id="UP000519573"/>
    </source>
</evidence>
<reference evidence="5 6" key="1">
    <citation type="submission" date="2020-03" db="EMBL/GenBank/DDBJ databases">
        <title>Soil Listeria distribution.</title>
        <authorList>
            <person name="Liao J."/>
            <person name="Wiedmann M."/>
        </authorList>
    </citation>
    <scope>NUCLEOTIDE SEQUENCE [LARGE SCALE GENOMIC DNA]</scope>
    <source>
        <strain evidence="5 6">FSL L7-0245</strain>
    </source>
</reference>
<dbReference type="PANTHER" id="PTHR37813">
    <property type="entry name" value="FELS-2 PROPHAGE PROTEIN"/>
    <property type="match status" value="1"/>
</dbReference>
<evidence type="ECO:0000256" key="2">
    <source>
        <dbReference type="SAM" id="Coils"/>
    </source>
</evidence>
<dbReference type="InterPro" id="IPR016024">
    <property type="entry name" value="ARM-type_fold"/>
</dbReference>
<comment type="caution">
    <text evidence="5">The sequence shown here is derived from an EMBL/GenBank/DDBJ whole genome shotgun (WGS) entry which is preliminary data.</text>
</comment>
<organism evidence="5 6">
    <name type="scientific">Listeria booriae</name>
    <dbReference type="NCBI Taxonomy" id="1552123"/>
    <lineage>
        <taxon>Bacteria</taxon>
        <taxon>Bacillati</taxon>
        <taxon>Bacillota</taxon>
        <taxon>Bacilli</taxon>
        <taxon>Bacillales</taxon>
        <taxon>Listeriaceae</taxon>
        <taxon>Listeria</taxon>
    </lineage>
</organism>
<dbReference type="Pfam" id="PF10145">
    <property type="entry name" value="PhageMin_Tail"/>
    <property type="match status" value="1"/>
</dbReference>
<proteinExistence type="predicted"/>
<dbReference type="Gene3D" id="1.20.120.20">
    <property type="entry name" value="Apolipoprotein"/>
    <property type="match status" value="2"/>
</dbReference>
<keyword evidence="3" id="KW-0812">Transmembrane</keyword>
<keyword evidence="1" id="KW-1188">Viral release from host cell</keyword>
<feature type="transmembrane region" description="Helical" evidence="3">
    <location>
        <begin position="556"/>
        <end position="579"/>
    </location>
</feature>
<feature type="transmembrane region" description="Helical" evidence="3">
    <location>
        <begin position="524"/>
        <end position="544"/>
    </location>
</feature>
<keyword evidence="2" id="KW-0175">Coiled coil</keyword>
<feature type="transmembrane region" description="Helical" evidence="3">
    <location>
        <begin position="360"/>
        <end position="381"/>
    </location>
</feature>
<dbReference type="SUPFAM" id="SSF48371">
    <property type="entry name" value="ARM repeat"/>
    <property type="match status" value="1"/>
</dbReference>
<evidence type="ECO:0000259" key="4">
    <source>
        <dbReference type="Pfam" id="PF10145"/>
    </source>
</evidence>
<feature type="domain" description="Phage tail tape measure protein" evidence="4">
    <location>
        <begin position="62"/>
        <end position="269"/>
    </location>
</feature>